<comment type="caution">
    <text evidence="7">The sequence shown here is derived from an EMBL/GenBank/DDBJ whole genome shotgun (WGS) entry which is preliminary data.</text>
</comment>
<evidence type="ECO:0000256" key="5">
    <source>
        <dbReference type="ARBA" id="ARBA00023136"/>
    </source>
</evidence>
<evidence type="ECO:0000256" key="1">
    <source>
        <dbReference type="ARBA" id="ARBA00004141"/>
    </source>
</evidence>
<dbReference type="PANTHER" id="PTHR43461:SF1">
    <property type="entry name" value="TRANSMEMBRANE PROTEIN 256"/>
    <property type="match status" value="1"/>
</dbReference>
<dbReference type="InterPro" id="IPR006696">
    <property type="entry name" value="DUF423"/>
</dbReference>
<comment type="similarity">
    <text evidence="2">Belongs to the UPF0382 family.</text>
</comment>
<keyword evidence="5 6" id="KW-0472">Membrane</keyword>
<evidence type="ECO:0000256" key="6">
    <source>
        <dbReference type="SAM" id="Phobius"/>
    </source>
</evidence>
<dbReference type="Proteomes" id="UP001254488">
    <property type="component" value="Unassembled WGS sequence"/>
</dbReference>
<feature type="transmembrane region" description="Helical" evidence="6">
    <location>
        <begin position="7"/>
        <end position="28"/>
    </location>
</feature>
<keyword evidence="3 6" id="KW-0812">Transmembrane</keyword>
<dbReference type="PANTHER" id="PTHR43461">
    <property type="entry name" value="TRANSMEMBRANE PROTEIN 256"/>
    <property type="match status" value="1"/>
</dbReference>
<proteinExistence type="inferred from homology"/>
<feature type="transmembrane region" description="Helical" evidence="6">
    <location>
        <begin position="72"/>
        <end position="93"/>
    </location>
</feature>
<evidence type="ECO:0000256" key="2">
    <source>
        <dbReference type="ARBA" id="ARBA00009694"/>
    </source>
</evidence>
<name>A0ABU2YF72_9FLAO</name>
<dbReference type="Pfam" id="PF04241">
    <property type="entry name" value="DUF423"/>
    <property type="match status" value="1"/>
</dbReference>
<feature type="transmembrane region" description="Helical" evidence="6">
    <location>
        <begin position="48"/>
        <end position="65"/>
    </location>
</feature>
<gene>
    <name evidence="7" type="ORF">RM538_10305</name>
</gene>
<reference evidence="7 8" key="1">
    <citation type="submission" date="2023-09" db="EMBL/GenBank/DDBJ databases">
        <authorList>
            <person name="Rey-Velasco X."/>
        </authorList>
    </citation>
    <scope>NUCLEOTIDE SEQUENCE [LARGE SCALE GENOMIC DNA]</scope>
    <source>
        <strain evidence="7 8">W242</strain>
    </source>
</reference>
<protein>
    <submittedName>
        <fullName evidence="7">DUF423 domain-containing protein</fullName>
    </submittedName>
</protein>
<keyword evidence="8" id="KW-1185">Reference proteome</keyword>
<dbReference type="EMBL" id="JAVRHZ010000006">
    <property type="protein sequence ID" value="MDT0556397.1"/>
    <property type="molecule type" value="Genomic_DNA"/>
</dbReference>
<evidence type="ECO:0000313" key="8">
    <source>
        <dbReference type="Proteomes" id="UP001254488"/>
    </source>
</evidence>
<dbReference type="RefSeq" id="WP_311333349.1">
    <property type="nucleotide sequence ID" value="NZ_JAVRHZ010000006.1"/>
</dbReference>
<accession>A0ABU2YF72</accession>
<evidence type="ECO:0000256" key="3">
    <source>
        <dbReference type="ARBA" id="ARBA00022692"/>
    </source>
</evidence>
<comment type="subcellular location">
    <subcellularLocation>
        <location evidence="1">Membrane</location>
        <topology evidence="1">Multi-pass membrane protein</topology>
    </subcellularLocation>
</comment>
<keyword evidence="4 6" id="KW-1133">Transmembrane helix</keyword>
<organism evidence="7 8">
    <name type="scientific">Patiriisocius hiemis</name>
    <dbReference type="NCBI Taxonomy" id="3075604"/>
    <lineage>
        <taxon>Bacteria</taxon>
        <taxon>Pseudomonadati</taxon>
        <taxon>Bacteroidota</taxon>
        <taxon>Flavobacteriia</taxon>
        <taxon>Flavobacteriales</taxon>
        <taxon>Flavobacteriaceae</taxon>
        <taxon>Patiriisocius</taxon>
    </lineage>
</organism>
<feature type="transmembrane region" description="Helical" evidence="6">
    <location>
        <begin position="99"/>
        <end position="124"/>
    </location>
</feature>
<evidence type="ECO:0000313" key="7">
    <source>
        <dbReference type="EMBL" id="MDT0556397.1"/>
    </source>
</evidence>
<evidence type="ECO:0000256" key="4">
    <source>
        <dbReference type="ARBA" id="ARBA00022989"/>
    </source>
</evidence>
<sequence>MNKLDKKIVSIACFLAALTIGIGAFGAHGLERLVSQEAINTFETGVRYQMYHVVALFIIGLTRRIPEKVKKIVFRVFCLGMLLFSGSIYLLALKAVLPFSISFVGPITPIGGLLFIIGWCYLGYNLLTIRGDN</sequence>